<dbReference type="PROSITE" id="PS50987">
    <property type="entry name" value="HTH_ARSR_2"/>
    <property type="match status" value="1"/>
</dbReference>
<dbReference type="NCBIfam" id="NF033788">
    <property type="entry name" value="HTH_metalloreg"/>
    <property type="match status" value="1"/>
</dbReference>
<evidence type="ECO:0000256" key="2">
    <source>
        <dbReference type="ARBA" id="ARBA00023125"/>
    </source>
</evidence>
<dbReference type="AlphaFoldDB" id="E8PK56"/>
<keyword evidence="2" id="KW-0238">DNA-binding</keyword>
<evidence type="ECO:0000256" key="3">
    <source>
        <dbReference type="ARBA" id="ARBA00023163"/>
    </source>
</evidence>
<evidence type="ECO:0000313" key="5">
    <source>
        <dbReference type="EMBL" id="ADW22086.1"/>
    </source>
</evidence>
<protein>
    <submittedName>
        <fullName evidence="5">ArsR-family transcriptional regulator</fullName>
    </submittedName>
</protein>
<dbReference type="GO" id="GO:0003677">
    <property type="term" value="F:DNA binding"/>
    <property type="evidence" value="ECO:0007669"/>
    <property type="project" value="UniProtKB-KW"/>
</dbReference>
<accession>E8PK56</accession>
<keyword evidence="1" id="KW-0805">Transcription regulation</keyword>
<evidence type="ECO:0000259" key="4">
    <source>
        <dbReference type="PROSITE" id="PS50987"/>
    </source>
</evidence>
<feature type="domain" description="HTH arsR-type" evidence="4">
    <location>
        <begin position="75"/>
        <end position="184"/>
    </location>
</feature>
<dbReference type="Gene3D" id="1.10.10.10">
    <property type="entry name" value="Winged helix-like DNA-binding domain superfamily/Winged helix DNA-binding domain"/>
    <property type="match status" value="1"/>
</dbReference>
<dbReference type="InterPro" id="IPR001845">
    <property type="entry name" value="HTH_ArsR_DNA-bd_dom"/>
</dbReference>
<dbReference type="SMART" id="SM00418">
    <property type="entry name" value="HTH_ARSR"/>
    <property type="match status" value="1"/>
</dbReference>
<dbReference type="Pfam" id="PF01022">
    <property type="entry name" value="HTH_5"/>
    <property type="match status" value="1"/>
</dbReference>
<dbReference type="eggNOG" id="COG0640">
    <property type="taxonomic scope" value="Bacteria"/>
</dbReference>
<reference evidence="5 6" key="2">
    <citation type="journal article" date="2011" name="BMC Genomics">
        <title>Sequence of the hyperplastic genome of the naturally competent Thermus scotoductus SA-01.</title>
        <authorList>
            <person name="Gounder K."/>
            <person name="Brzuszkiewicz E."/>
            <person name="Liesegang H."/>
            <person name="Wollherr A."/>
            <person name="Daniel R."/>
            <person name="Gottschalk G."/>
            <person name="Reva O."/>
            <person name="Kumwenda B."/>
            <person name="Srivastava M."/>
            <person name="Bricio C."/>
            <person name="Berenguer J."/>
            <person name="van Heerden E."/>
            <person name="Litthauer D."/>
        </authorList>
    </citation>
    <scope>NUCLEOTIDE SEQUENCE [LARGE SCALE GENOMIC DNA]</scope>
    <source>
        <strain evidence="6">ATCC 700910 / SA-01</strain>
    </source>
</reference>
<dbReference type="CDD" id="cd00090">
    <property type="entry name" value="HTH_ARSR"/>
    <property type="match status" value="1"/>
</dbReference>
<dbReference type="Proteomes" id="UP000008087">
    <property type="component" value="Chromosome"/>
</dbReference>
<organism evidence="5 6">
    <name type="scientific">Thermus scotoductus (strain ATCC 700910 / SA-01)</name>
    <dbReference type="NCBI Taxonomy" id="743525"/>
    <lineage>
        <taxon>Bacteria</taxon>
        <taxon>Thermotogati</taxon>
        <taxon>Deinococcota</taxon>
        <taxon>Deinococci</taxon>
        <taxon>Thermales</taxon>
        <taxon>Thermaceae</taxon>
        <taxon>Thermus</taxon>
    </lineage>
</organism>
<evidence type="ECO:0000256" key="1">
    <source>
        <dbReference type="ARBA" id="ARBA00023015"/>
    </source>
</evidence>
<dbReference type="InterPro" id="IPR036388">
    <property type="entry name" value="WH-like_DNA-bd_sf"/>
</dbReference>
<sequence length="191" mass="21181">MRHSHTPPWVQLKAIKHKGLLSIPFDIGPYTPKGYWVVSALPMGPQRHQESRVWHKHPFPNEGPLLKYSLMACDPAPGRPNVALKLTEALAHPARLTIVRLLAELPDEHTAFDPRCGTAYGVCFCHLKEKTGLSGPTVSHHLKILREAGLVEGVRVGRWTYFRLKPGGLEALAHELLHLARQAERAAAKAG</sequence>
<dbReference type="GO" id="GO:0003700">
    <property type="term" value="F:DNA-binding transcription factor activity"/>
    <property type="evidence" value="ECO:0007669"/>
    <property type="project" value="InterPro"/>
</dbReference>
<reference evidence="6" key="1">
    <citation type="submission" date="2010-03" db="EMBL/GenBank/DDBJ databases">
        <title>The genome sequence of Thermus scotoductus SA-01.</title>
        <authorList>
            <person name="Gounder K."/>
            <person name="Liesegang H."/>
            <person name="Brzuszkiewicz E."/>
            <person name="Wollherr A."/>
            <person name="Daniel R."/>
            <person name="Gottschalk G."/>
            <person name="van Heerden E."/>
            <person name="Litthauer D."/>
        </authorList>
    </citation>
    <scope>NUCLEOTIDE SEQUENCE [LARGE SCALE GENOMIC DNA]</scope>
    <source>
        <strain evidence="6">ATCC 700910 / SA-01</strain>
    </source>
</reference>
<dbReference type="STRING" id="743525.TSC_c14690"/>
<dbReference type="InterPro" id="IPR051081">
    <property type="entry name" value="HTH_MetalResp_TranReg"/>
</dbReference>
<dbReference type="PANTHER" id="PTHR33154:SF18">
    <property type="entry name" value="ARSENICAL RESISTANCE OPERON REPRESSOR"/>
    <property type="match status" value="1"/>
</dbReference>
<dbReference type="InterPro" id="IPR036390">
    <property type="entry name" value="WH_DNA-bd_sf"/>
</dbReference>
<dbReference type="HOGENOM" id="CLU_1420856_0_0_0"/>
<gene>
    <name evidence="5" type="ordered locus">TSC_c14690</name>
</gene>
<dbReference type="KEGG" id="tsc:TSC_c14690"/>
<dbReference type="SUPFAM" id="SSF46785">
    <property type="entry name" value="Winged helix' DNA-binding domain"/>
    <property type="match status" value="1"/>
</dbReference>
<keyword evidence="3" id="KW-0804">Transcription</keyword>
<name>E8PK56_THESS</name>
<proteinExistence type="predicted"/>
<dbReference type="EMBL" id="CP001962">
    <property type="protein sequence ID" value="ADW22086.1"/>
    <property type="molecule type" value="Genomic_DNA"/>
</dbReference>
<dbReference type="PANTHER" id="PTHR33154">
    <property type="entry name" value="TRANSCRIPTIONAL REGULATOR, ARSR FAMILY"/>
    <property type="match status" value="1"/>
</dbReference>
<evidence type="ECO:0000313" key="6">
    <source>
        <dbReference type="Proteomes" id="UP000008087"/>
    </source>
</evidence>
<dbReference type="InterPro" id="IPR011991">
    <property type="entry name" value="ArsR-like_HTH"/>
</dbReference>